<dbReference type="AlphaFoldDB" id="A0A8J2Z5L1"/>
<proteinExistence type="predicted"/>
<dbReference type="RefSeq" id="WP_117003363.1">
    <property type="nucleotide sequence ID" value="NZ_BMJS01000026.1"/>
</dbReference>
<name>A0A8J2Z5L1_9GAMM</name>
<dbReference type="GO" id="GO:0003677">
    <property type="term" value="F:DNA binding"/>
    <property type="evidence" value="ECO:0007669"/>
    <property type="project" value="InterPro"/>
</dbReference>
<gene>
    <name evidence="2" type="ORF">GCM10010995_20730</name>
</gene>
<protein>
    <recommendedName>
        <fullName evidence="1">Antirepressor protein C-terminal domain-containing protein</fullName>
    </recommendedName>
</protein>
<evidence type="ECO:0000313" key="3">
    <source>
        <dbReference type="Proteomes" id="UP000636949"/>
    </source>
</evidence>
<feature type="domain" description="Antirepressor protein C-terminal" evidence="1">
    <location>
        <begin position="132"/>
        <end position="234"/>
    </location>
</feature>
<dbReference type="OrthoDB" id="5574448at2"/>
<dbReference type="Pfam" id="PF09669">
    <property type="entry name" value="Phage_pRha"/>
    <property type="match status" value="1"/>
</dbReference>
<dbReference type="InterPro" id="IPR014054">
    <property type="entry name" value="Phage_regulatory_Rha"/>
</dbReference>
<comment type="caution">
    <text evidence="2">The sequence shown here is derived from an EMBL/GenBank/DDBJ whole genome shotgun (WGS) entry which is preliminary data.</text>
</comment>
<evidence type="ECO:0000313" key="2">
    <source>
        <dbReference type="EMBL" id="GGG03144.1"/>
    </source>
</evidence>
<dbReference type="InterPro" id="IPR005039">
    <property type="entry name" value="Ant_C"/>
</dbReference>
<sequence>MKNLTVLNNDKLTMSSREIAALVEKRHDNVKRTIDTLLEKKLIGCPQIEDGEKSANGVVEKVYLIGKRDSYVIVAQLSPEFTARLVDRWQELEAKSQSNLPNFSNPAEAARAWALQYEQNQSLLIENTKKDQLIGEYKPKADYVDMILKSTSLVTITQIAKDYGKSGRAMNKLLNDLGIQYYQSGQWLLYSKYHAQGYTHSETINIKHNNGLDEIKMTTKWTQKGRLFLYDRLKAAAVLPLIEQKAA</sequence>
<dbReference type="Pfam" id="PF03374">
    <property type="entry name" value="ANT"/>
    <property type="match status" value="1"/>
</dbReference>
<dbReference type="Proteomes" id="UP000636949">
    <property type="component" value="Unassembled WGS sequence"/>
</dbReference>
<evidence type="ECO:0000259" key="1">
    <source>
        <dbReference type="Pfam" id="PF03374"/>
    </source>
</evidence>
<reference evidence="2" key="2">
    <citation type="submission" date="2020-09" db="EMBL/GenBank/DDBJ databases">
        <authorList>
            <person name="Sun Q."/>
            <person name="Zhou Y."/>
        </authorList>
    </citation>
    <scope>NUCLEOTIDE SEQUENCE</scope>
    <source>
        <strain evidence="2">CGMCC 1.15758</strain>
    </source>
</reference>
<keyword evidence="3" id="KW-1185">Reference proteome</keyword>
<dbReference type="EMBL" id="BMJS01000026">
    <property type="protein sequence ID" value="GGG03144.1"/>
    <property type="molecule type" value="Genomic_DNA"/>
</dbReference>
<accession>A0A8J2Z5L1</accession>
<organism evidence="2 3">
    <name type="scientific">Cysteiniphilum litorale</name>
    <dbReference type="NCBI Taxonomy" id="2056700"/>
    <lineage>
        <taxon>Bacteria</taxon>
        <taxon>Pseudomonadati</taxon>
        <taxon>Pseudomonadota</taxon>
        <taxon>Gammaproteobacteria</taxon>
        <taxon>Thiotrichales</taxon>
        <taxon>Fastidiosibacteraceae</taxon>
        <taxon>Cysteiniphilum</taxon>
    </lineage>
</organism>
<reference evidence="2" key="1">
    <citation type="journal article" date="2014" name="Int. J. Syst. Evol. Microbiol.">
        <title>Complete genome sequence of Corynebacterium casei LMG S-19264T (=DSM 44701T), isolated from a smear-ripened cheese.</title>
        <authorList>
            <consortium name="US DOE Joint Genome Institute (JGI-PGF)"/>
            <person name="Walter F."/>
            <person name="Albersmeier A."/>
            <person name="Kalinowski J."/>
            <person name="Ruckert C."/>
        </authorList>
    </citation>
    <scope>NUCLEOTIDE SEQUENCE</scope>
    <source>
        <strain evidence="2">CGMCC 1.15758</strain>
    </source>
</reference>